<comment type="function">
    <text evidence="9">Part of the Sec protein translocase complex. Interacts with the SecYEG preprotein conducting channel. SecDF uses the proton motive force (PMF) to complete protein translocation after the ATP-dependent function of SecA.</text>
</comment>
<dbReference type="RefSeq" id="WP_068377336.1">
    <property type="nucleotide sequence ID" value="NZ_LSNE01000006.1"/>
</dbReference>
<sequence length="631" mass="68514">MRTTTSKPKYTWQILVIVITVFILGLNAIPTLYGNNNALLVSVIKPSQTQANTQQIAGAQQLPSPIQLPSVQRLRKVMQQADIQVKQIITNNTDSKIVIEGDDEALLRAQQQLKNTLSDAYQVRLGSQSAAPSWLQELGMAPIKLGLDLSGGVLFVLEVDTNKADQERLGNVKDQILQLIHDQGLRGVSVKIAASNNTSEGNGAMTLQFSPQQATQVKSLINELRQELPDINYTKTSERNASLVFTEQSINTFHQEIMAQALTTLRGRIAELGITEAVTQRQGKNRIRIELPGVKDPEQAKRIIGATASLDFYELASSDTMGAKNFSDEDGRHLTVAPKPIFSGSNIENANAGRDELGMALVNLALDGLGGKRMSEFSKANIGKPMVTVFSEYYKNTNNELVKSSKVISVATIQSQLGNRFSITNLSSPQAAADLALLLRAGSLDAPISIVQQRTIQASLGQENVGNGMMALSIGLSITLLFMALWYRKLGLIANASLVLNLVCLLGLMALLPNVVLTLPGIAGLVLTVGMAVDTNVLIFERIKEERLRGRSNFMAIETGYKEAFATILDANITTMITALILLSIGYGPVKGFAMTLSLGILTSMFTGVFVAHVLTYLVKPQIRIKQQEQI</sequence>
<dbReference type="GO" id="GO:0015450">
    <property type="term" value="F:protein-transporting ATPase activity"/>
    <property type="evidence" value="ECO:0007669"/>
    <property type="project" value="InterPro"/>
</dbReference>
<dbReference type="Pfam" id="PF02355">
    <property type="entry name" value="SecD_SecF_C"/>
    <property type="match status" value="1"/>
</dbReference>
<accession>A0A135ZZN4</accession>
<feature type="domain" description="Protein translocase subunit SecDF P1" evidence="11">
    <location>
        <begin position="258"/>
        <end position="315"/>
    </location>
</feature>
<comment type="caution">
    <text evidence="13">The sequence shown here is derived from an EMBL/GenBank/DDBJ whole genome shotgun (WGS) entry which is preliminary data.</text>
</comment>
<dbReference type="GO" id="GO:0043952">
    <property type="term" value="P:protein transport by the Sec complex"/>
    <property type="evidence" value="ECO:0007669"/>
    <property type="project" value="UniProtKB-UniRule"/>
</dbReference>
<keyword evidence="3 9" id="KW-1003">Cell membrane</keyword>
<proteinExistence type="inferred from homology"/>
<organism evidence="13 14">
    <name type="scientific">Paraglaciecola hydrolytica</name>
    <dbReference type="NCBI Taxonomy" id="1799789"/>
    <lineage>
        <taxon>Bacteria</taxon>
        <taxon>Pseudomonadati</taxon>
        <taxon>Pseudomonadota</taxon>
        <taxon>Gammaproteobacteria</taxon>
        <taxon>Alteromonadales</taxon>
        <taxon>Alteromonadaceae</taxon>
        <taxon>Paraglaciecola</taxon>
    </lineage>
</organism>
<dbReference type="InterPro" id="IPR054384">
    <property type="entry name" value="SecDF_P1_head"/>
</dbReference>
<feature type="transmembrane region" description="Helical" evidence="9">
    <location>
        <begin position="564"/>
        <end position="587"/>
    </location>
</feature>
<dbReference type="Pfam" id="PF21760">
    <property type="entry name" value="SecD_1st"/>
    <property type="match status" value="1"/>
</dbReference>
<dbReference type="PANTHER" id="PTHR30081:SF13">
    <property type="entry name" value="PROTEIN TRANSLOCASE SUBUNIT SECD"/>
    <property type="match status" value="1"/>
</dbReference>
<evidence type="ECO:0000259" key="12">
    <source>
        <dbReference type="Pfam" id="PF22599"/>
    </source>
</evidence>
<dbReference type="Gene3D" id="3.30.70.3400">
    <property type="match status" value="1"/>
</dbReference>
<evidence type="ECO:0000313" key="13">
    <source>
        <dbReference type="EMBL" id="KXI28459.1"/>
    </source>
</evidence>
<feature type="transmembrane region" description="Helical" evidence="9">
    <location>
        <begin position="12"/>
        <end position="33"/>
    </location>
</feature>
<evidence type="ECO:0000259" key="10">
    <source>
        <dbReference type="Pfam" id="PF02355"/>
    </source>
</evidence>
<evidence type="ECO:0000313" key="14">
    <source>
        <dbReference type="Proteomes" id="UP000070299"/>
    </source>
</evidence>
<dbReference type="InterPro" id="IPR022646">
    <property type="entry name" value="SecD/SecF_CS"/>
</dbReference>
<keyword evidence="8 9" id="KW-0472">Membrane</keyword>
<dbReference type="InterPro" id="IPR055344">
    <property type="entry name" value="SecD_SecF_C_bact"/>
</dbReference>
<dbReference type="EMBL" id="LSNE01000006">
    <property type="protein sequence ID" value="KXI28459.1"/>
    <property type="molecule type" value="Genomic_DNA"/>
</dbReference>
<evidence type="ECO:0000256" key="6">
    <source>
        <dbReference type="ARBA" id="ARBA00022989"/>
    </source>
</evidence>
<evidence type="ECO:0000256" key="3">
    <source>
        <dbReference type="ARBA" id="ARBA00022475"/>
    </source>
</evidence>
<comment type="subcellular location">
    <subcellularLocation>
        <location evidence="1 9">Cell membrane</location>
        <topology evidence="1 9">Multi-pass membrane protein</topology>
    </subcellularLocation>
</comment>
<dbReference type="HAMAP" id="MF_01463_B">
    <property type="entry name" value="SecD_B"/>
    <property type="match status" value="1"/>
</dbReference>
<feature type="transmembrane region" description="Helical" evidence="9">
    <location>
        <begin position="593"/>
        <end position="619"/>
    </location>
</feature>
<reference evidence="14" key="1">
    <citation type="submission" date="2016-02" db="EMBL/GenBank/DDBJ databases">
        <authorList>
            <person name="Schultz-Johansen M."/>
            <person name="Glaring M.A."/>
            <person name="Bech P.K."/>
            <person name="Stougaard P."/>
        </authorList>
    </citation>
    <scope>NUCLEOTIDE SEQUENCE [LARGE SCALE GENOMIC DNA]</scope>
    <source>
        <strain evidence="14">S66</strain>
    </source>
</reference>
<dbReference type="STRING" id="1799789.AX660_15300"/>
<dbReference type="OrthoDB" id="9805019at2"/>
<evidence type="ECO:0000256" key="9">
    <source>
        <dbReference type="HAMAP-Rule" id="MF_01463"/>
    </source>
</evidence>
<dbReference type="InterPro" id="IPR022813">
    <property type="entry name" value="SecD/SecF_arch_bac"/>
</dbReference>
<keyword evidence="2 9" id="KW-0813">Transport</keyword>
<protein>
    <recommendedName>
        <fullName evidence="9">Protein translocase subunit SecD</fullName>
    </recommendedName>
</protein>
<keyword evidence="7 9" id="KW-0811">Translocation</keyword>
<dbReference type="Pfam" id="PF22599">
    <property type="entry name" value="SecDF_P1_head"/>
    <property type="match status" value="1"/>
</dbReference>
<evidence type="ECO:0000259" key="11">
    <source>
        <dbReference type="Pfam" id="PF21760"/>
    </source>
</evidence>
<evidence type="ECO:0000256" key="8">
    <source>
        <dbReference type="ARBA" id="ARBA00023136"/>
    </source>
</evidence>
<feature type="transmembrane region" description="Helical" evidence="9">
    <location>
        <begin position="522"/>
        <end position="543"/>
    </location>
</feature>
<feature type="transmembrane region" description="Helical" evidence="9">
    <location>
        <begin position="498"/>
        <end position="516"/>
    </location>
</feature>
<evidence type="ECO:0000256" key="7">
    <source>
        <dbReference type="ARBA" id="ARBA00023010"/>
    </source>
</evidence>
<dbReference type="InterPro" id="IPR048631">
    <property type="entry name" value="SecD_1st"/>
</dbReference>
<feature type="domain" description="SecDF P1 head subdomain" evidence="12">
    <location>
        <begin position="329"/>
        <end position="446"/>
    </location>
</feature>
<dbReference type="InterPro" id="IPR005791">
    <property type="entry name" value="SecD"/>
</dbReference>
<evidence type="ECO:0000256" key="4">
    <source>
        <dbReference type="ARBA" id="ARBA00022692"/>
    </source>
</evidence>
<evidence type="ECO:0000256" key="5">
    <source>
        <dbReference type="ARBA" id="ARBA00022927"/>
    </source>
</evidence>
<dbReference type="Gene3D" id="1.20.1640.10">
    <property type="entry name" value="Multidrug efflux transporter AcrB transmembrane domain"/>
    <property type="match status" value="1"/>
</dbReference>
<dbReference type="SUPFAM" id="SSF82866">
    <property type="entry name" value="Multidrug efflux transporter AcrB transmembrane domain"/>
    <property type="match status" value="1"/>
</dbReference>
<dbReference type="Proteomes" id="UP000070299">
    <property type="component" value="Unassembled WGS sequence"/>
</dbReference>
<dbReference type="InterPro" id="IPR048634">
    <property type="entry name" value="SecD_SecF_C"/>
</dbReference>
<feature type="domain" description="Protein export membrane protein SecD/SecF C-terminal" evidence="10">
    <location>
        <begin position="447"/>
        <end position="618"/>
    </location>
</feature>
<keyword evidence="14" id="KW-1185">Reference proteome</keyword>
<dbReference type="AlphaFoldDB" id="A0A135ZZN4"/>
<dbReference type="NCBIfam" id="TIGR00916">
    <property type="entry name" value="2A0604s01"/>
    <property type="match status" value="1"/>
</dbReference>
<dbReference type="GO" id="GO:0005886">
    <property type="term" value="C:plasma membrane"/>
    <property type="evidence" value="ECO:0007669"/>
    <property type="project" value="UniProtKB-SubCell"/>
</dbReference>
<keyword evidence="5 9" id="KW-0653">Protein transport</keyword>
<keyword evidence="4 9" id="KW-0812">Transmembrane</keyword>
<evidence type="ECO:0000256" key="1">
    <source>
        <dbReference type="ARBA" id="ARBA00004651"/>
    </source>
</evidence>
<dbReference type="GO" id="GO:0065002">
    <property type="term" value="P:intracellular protein transmembrane transport"/>
    <property type="evidence" value="ECO:0007669"/>
    <property type="project" value="UniProtKB-UniRule"/>
</dbReference>
<comment type="subunit">
    <text evidence="9">Forms a complex with SecF. Part of the essential Sec protein translocation apparatus which comprises SecA, SecYEG and auxiliary proteins SecDF-YajC and YidC.</text>
</comment>
<dbReference type="FunFam" id="1.20.1640.10:FF:000004">
    <property type="entry name" value="Protein translocase subunit SecD"/>
    <property type="match status" value="1"/>
</dbReference>
<evidence type="ECO:0000256" key="2">
    <source>
        <dbReference type="ARBA" id="ARBA00022448"/>
    </source>
</evidence>
<dbReference type="Pfam" id="PF07549">
    <property type="entry name" value="Sec_GG"/>
    <property type="match status" value="1"/>
</dbReference>
<comment type="similarity">
    <text evidence="9">Belongs to the SecD/SecF family. SecD subfamily.</text>
</comment>
<keyword evidence="6 9" id="KW-1133">Transmembrane helix</keyword>
<dbReference type="NCBIfam" id="NF009545">
    <property type="entry name" value="PRK12933.1"/>
    <property type="match status" value="1"/>
</dbReference>
<dbReference type="PANTHER" id="PTHR30081">
    <property type="entry name" value="PROTEIN-EXPORT MEMBRANE PROTEIN SEC"/>
    <property type="match status" value="1"/>
</dbReference>
<gene>
    <name evidence="9" type="primary">secD</name>
    <name evidence="13" type="ORF">AX660_15300</name>
</gene>
<dbReference type="Gene3D" id="3.30.1360.200">
    <property type="match status" value="1"/>
</dbReference>
<dbReference type="NCBIfam" id="TIGR01129">
    <property type="entry name" value="secD"/>
    <property type="match status" value="1"/>
</dbReference>
<dbReference type="GO" id="GO:0006605">
    <property type="term" value="P:protein targeting"/>
    <property type="evidence" value="ECO:0007669"/>
    <property type="project" value="UniProtKB-UniRule"/>
</dbReference>
<name>A0A135ZZN4_9ALTE</name>
<feature type="transmembrane region" description="Helical" evidence="9">
    <location>
        <begin position="468"/>
        <end position="486"/>
    </location>
</feature>